<dbReference type="EMBL" id="JANSHE010002417">
    <property type="protein sequence ID" value="KAJ2992096.1"/>
    <property type="molecule type" value="Genomic_DNA"/>
</dbReference>
<comment type="caution">
    <text evidence="1">The sequence shown here is derived from an EMBL/GenBank/DDBJ whole genome shotgun (WGS) entry which is preliminary data.</text>
</comment>
<accession>A0ACC1PI23</accession>
<evidence type="ECO:0000313" key="1">
    <source>
        <dbReference type="EMBL" id="KAJ2992096.1"/>
    </source>
</evidence>
<gene>
    <name evidence="1" type="ORF">NUW54_g8013</name>
</gene>
<protein>
    <submittedName>
        <fullName evidence="1">Uncharacterized protein</fullName>
    </submittedName>
</protein>
<organism evidence="1 2">
    <name type="scientific">Trametes sanguinea</name>
    <dbReference type="NCBI Taxonomy" id="158606"/>
    <lineage>
        <taxon>Eukaryota</taxon>
        <taxon>Fungi</taxon>
        <taxon>Dikarya</taxon>
        <taxon>Basidiomycota</taxon>
        <taxon>Agaricomycotina</taxon>
        <taxon>Agaricomycetes</taxon>
        <taxon>Polyporales</taxon>
        <taxon>Polyporaceae</taxon>
        <taxon>Trametes</taxon>
    </lineage>
</organism>
<evidence type="ECO:0000313" key="2">
    <source>
        <dbReference type="Proteomes" id="UP001144978"/>
    </source>
</evidence>
<proteinExistence type="predicted"/>
<name>A0ACC1PI23_9APHY</name>
<sequence>MTSLIRRRRASLGACPDSPASEISVCRVSLSRCPGSLHVHSLLYIYKNPTSSPIPAQRASHPRNPSLWTTLKSTMRASSPSSSSDSFVSSPSTAPSTPPPEHATYCMVLHDASTDFLQALPVAKSSGDRVLLFNGQGPLKDLLADAARVLEDKAILEDSRWERVTAQDNGCDVVYYKTKNDVPMLAPSDDNSAVILDELCSETKPVSVFSV</sequence>
<reference evidence="1" key="1">
    <citation type="submission" date="2022-08" db="EMBL/GenBank/DDBJ databases">
        <title>Genome Sequence of Pycnoporus sanguineus.</title>
        <authorList>
            <person name="Buettner E."/>
        </authorList>
    </citation>
    <scope>NUCLEOTIDE SEQUENCE</scope>
    <source>
        <strain evidence="1">CG-C14</strain>
    </source>
</reference>
<keyword evidence="2" id="KW-1185">Reference proteome</keyword>
<dbReference type="Proteomes" id="UP001144978">
    <property type="component" value="Unassembled WGS sequence"/>
</dbReference>